<dbReference type="AlphaFoldDB" id="A0A845S7P0"/>
<comment type="subcellular location">
    <subcellularLocation>
        <location evidence="9">Cell membrane</location>
        <topology evidence="9">Single-pass membrane protein</topology>
    </subcellularLocation>
    <subcellularLocation>
        <location evidence="1">Membrane</location>
    </subcellularLocation>
</comment>
<dbReference type="EMBL" id="RGGN01000070">
    <property type="protein sequence ID" value="NCU62939.1"/>
    <property type="molecule type" value="Genomic_DNA"/>
</dbReference>
<dbReference type="NCBIfam" id="TIGR00964">
    <property type="entry name" value="secE_bact"/>
    <property type="match status" value="1"/>
</dbReference>
<keyword evidence="3 9" id="KW-1003">Cell membrane</keyword>
<evidence type="ECO:0000256" key="2">
    <source>
        <dbReference type="ARBA" id="ARBA00022448"/>
    </source>
</evidence>
<comment type="similarity">
    <text evidence="9">Belongs to the SecE/SEC61-gamma family.</text>
</comment>
<reference evidence="12 13" key="1">
    <citation type="submission" date="2018-10" db="EMBL/GenBank/DDBJ databases">
        <title>Iterative Subtractive Binning of Freshwater Chronoseries Metagenomes Recovers Nearly Complete Genomes from over Four Hundred Novel Species.</title>
        <authorList>
            <person name="Rodriguez-R L.M."/>
            <person name="Tsementzi D."/>
            <person name="Luo C."/>
            <person name="Konstantinidis K.T."/>
        </authorList>
    </citation>
    <scope>NUCLEOTIDE SEQUENCE [LARGE SCALE GENOMIC DNA]</scope>
    <source>
        <strain evidence="12">WB7_2B_003</strain>
        <strain evidence="10">WB7_6_001</strain>
        <strain evidence="11">WB8_2A_004</strain>
    </source>
</reference>
<protein>
    <recommendedName>
        <fullName evidence="9">Protein translocase subunit SecE</fullName>
    </recommendedName>
</protein>
<evidence type="ECO:0000256" key="4">
    <source>
        <dbReference type="ARBA" id="ARBA00022692"/>
    </source>
</evidence>
<evidence type="ECO:0000313" key="12">
    <source>
        <dbReference type="EMBL" id="NCU62939.1"/>
    </source>
</evidence>
<dbReference type="Proteomes" id="UP000572953">
    <property type="component" value="Unassembled WGS sequence"/>
</dbReference>
<comment type="subunit">
    <text evidence="9">Component of the Sec protein translocase complex. Heterotrimer consisting of SecY, SecE and SecG subunits. The heterotrimers can form oligomers, although 1 heterotrimer is thought to be able to translocate proteins. Interacts with the ribosome. Interacts with SecDF, and other proteins may be involved. Interacts with SecA.</text>
</comment>
<dbReference type="EMBL" id="RGET01000041">
    <property type="protein sequence ID" value="NBN88054.1"/>
    <property type="molecule type" value="Genomic_DNA"/>
</dbReference>
<comment type="caution">
    <text evidence="12">The sequence shown here is derived from an EMBL/GenBank/DDBJ whole genome shotgun (WGS) entry which is preliminary data.</text>
</comment>
<proteinExistence type="inferred from homology"/>
<evidence type="ECO:0000256" key="6">
    <source>
        <dbReference type="ARBA" id="ARBA00022989"/>
    </source>
</evidence>
<dbReference type="EMBL" id="RGOB01000075">
    <property type="protein sequence ID" value="NCU53250.1"/>
    <property type="molecule type" value="Genomic_DNA"/>
</dbReference>
<dbReference type="HAMAP" id="MF_00422">
    <property type="entry name" value="SecE"/>
    <property type="match status" value="1"/>
</dbReference>
<evidence type="ECO:0000256" key="7">
    <source>
        <dbReference type="ARBA" id="ARBA00023010"/>
    </source>
</evidence>
<sequence length="61" mass="6993">MFNPIQFLRSVKQEALKISWPTRKETTIGAFTVFVMSVIAALFFLLLDQIFKLGLNYLLGI</sequence>
<accession>A0A845S7P0</accession>
<dbReference type="Proteomes" id="UP000747791">
    <property type="component" value="Unassembled WGS sequence"/>
</dbReference>
<keyword evidence="5 9" id="KW-0653">Protein transport</keyword>
<evidence type="ECO:0000256" key="5">
    <source>
        <dbReference type="ARBA" id="ARBA00022927"/>
    </source>
</evidence>
<evidence type="ECO:0000313" key="11">
    <source>
        <dbReference type="EMBL" id="NCU53250.1"/>
    </source>
</evidence>
<dbReference type="GO" id="GO:0005886">
    <property type="term" value="C:plasma membrane"/>
    <property type="evidence" value="ECO:0007669"/>
    <property type="project" value="UniProtKB-SubCell"/>
</dbReference>
<dbReference type="Pfam" id="PF00584">
    <property type="entry name" value="SecE"/>
    <property type="match status" value="1"/>
</dbReference>
<dbReference type="GO" id="GO:0006605">
    <property type="term" value="P:protein targeting"/>
    <property type="evidence" value="ECO:0007669"/>
    <property type="project" value="UniProtKB-UniRule"/>
</dbReference>
<dbReference type="InterPro" id="IPR001901">
    <property type="entry name" value="Translocase_SecE/Sec61-g"/>
</dbReference>
<evidence type="ECO:0000256" key="8">
    <source>
        <dbReference type="ARBA" id="ARBA00023136"/>
    </source>
</evidence>
<keyword evidence="7 9" id="KW-0811">Translocation</keyword>
<dbReference type="Proteomes" id="UP000713222">
    <property type="component" value="Unassembled WGS sequence"/>
</dbReference>
<dbReference type="InterPro" id="IPR038379">
    <property type="entry name" value="SecE_sf"/>
</dbReference>
<dbReference type="PANTHER" id="PTHR33910">
    <property type="entry name" value="PROTEIN TRANSLOCASE SUBUNIT SECE"/>
    <property type="match status" value="1"/>
</dbReference>
<dbReference type="InterPro" id="IPR005807">
    <property type="entry name" value="SecE_bac"/>
</dbReference>
<gene>
    <name evidence="9 12" type="primary">secE</name>
    <name evidence="10" type="ORF">EBV32_03060</name>
    <name evidence="12" type="ORF">EBV78_02445</name>
    <name evidence="11" type="ORF">EBX74_02975</name>
</gene>
<keyword evidence="6 9" id="KW-1133">Transmembrane helix</keyword>
<dbReference type="GO" id="GO:0009306">
    <property type="term" value="P:protein secretion"/>
    <property type="evidence" value="ECO:0007669"/>
    <property type="project" value="UniProtKB-UniRule"/>
</dbReference>
<dbReference type="GO" id="GO:0043952">
    <property type="term" value="P:protein transport by the Sec complex"/>
    <property type="evidence" value="ECO:0007669"/>
    <property type="project" value="UniProtKB-UniRule"/>
</dbReference>
<keyword evidence="8 9" id="KW-0472">Membrane</keyword>
<keyword evidence="2 9" id="KW-0813">Transport</keyword>
<evidence type="ECO:0000313" key="10">
    <source>
        <dbReference type="EMBL" id="NBN88054.1"/>
    </source>
</evidence>
<name>A0A845S7P0_9PROT</name>
<evidence type="ECO:0000256" key="9">
    <source>
        <dbReference type="HAMAP-Rule" id="MF_00422"/>
    </source>
</evidence>
<dbReference type="PANTHER" id="PTHR33910:SF1">
    <property type="entry name" value="PROTEIN TRANSLOCASE SUBUNIT SECE"/>
    <property type="match status" value="1"/>
</dbReference>
<dbReference type="Gene3D" id="1.20.5.1030">
    <property type="entry name" value="Preprotein translocase secy subunit"/>
    <property type="match status" value="1"/>
</dbReference>
<dbReference type="GO" id="GO:0008320">
    <property type="term" value="F:protein transmembrane transporter activity"/>
    <property type="evidence" value="ECO:0007669"/>
    <property type="project" value="UniProtKB-UniRule"/>
</dbReference>
<evidence type="ECO:0000313" key="13">
    <source>
        <dbReference type="Proteomes" id="UP000572953"/>
    </source>
</evidence>
<organism evidence="12 13">
    <name type="scientific">Candidatus Fonsibacter lacus</name>
    <dbReference type="NCBI Taxonomy" id="2576439"/>
    <lineage>
        <taxon>Bacteria</taxon>
        <taxon>Pseudomonadati</taxon>
        <taxon>Pseudomonadota</taxon>
        <taxon>Alphaproteobacteria</taxon>
        <taxon>Candidatus Pelagibacterales</taxon>
        <taxon>Candidatus Pelagibacterales incertae sedis</taxon>
        <taxon>Candidatus Fonsibacter</taxon>
    </lineage>
</organism>
<keyword evidence="4 9" id="KW-0812">Transmembrane</keyword>
<evidence type="ECO:0000256" key="3">
    <source>
        <dbReference type="ARBA" id="ARBA00022475"/>
    </source>
</evidence>
<feature type="transmembrane region" description="Helical" evidence="9">
    <location>
        <begin position="28"/>
        <end position="47"/>
    </location>
</feature>
<evidence type="ECO:0000256" key="1">
    <source>
        <dbReference type="ARBA" id="ARBA00004370"/>
    </source>
</evidence>
<dbReference type="GO" id="GO:0065002">
    <property type="term" value="P:intracellular protein transmembrane transport"/>
    <property type="evidence" value="ECO:0007669"/>
    <property type="project" value="UniProtKB-UniRule"/>
</dbReference>
<comment type="function">
    <text evidence="9">Essential subunit of the Sec protein translocation channel SecYEG. Clamps together the 2 halves of SecY. May contact the channel plug during translocation.</text>
</comment>